<protein>
    <submittedName>
        <fullName evidence="1">Uncharacterized protein</fullName>
    </submittedName>
</protein>
<evidence type="ECO:0000313" key="1">
    <source>
        <dbReference type="EMBL" id="KII68035.1"/>
    </source>
</evidence>
<accession>A0A0C2MV63</accession>
<evidence type="ECO:0000313" key="2">
    <source>
        <dbReference type="Proteomes" id="UP000031668"/>
    </source>
</evidence>
<keyword evidence="2" id="KW-1185">Reference proteome</keyword>
<reference evidence="1 2" key="1">
    <citation type="journal article" date="2014" name="Genome Biol. Evol.">
        <title>The genome of the myxosporean Thelohanellus kitauei shows adaptations to nutrient acquisition within its fish host.</title>
        <authorList>
            <person name="Yang Y."/>
            <person name="Xiong J."/>
            <person name="Zhou Z."/>
            <person name="Huo F."/>
            <person name="Miao W."/>
            <person name="Ran C."/>
            <person name="Liu Y."/>
            <person name="Zhang J."/>
            <person name="Feng J."/>
            <person name="Wang M."/>
            <person name="Wang M."/>
            <person name="Wang L."/>
            <person name="Yao B."/>
        </authorList>
    </citation>
    <scope>NUCLEOTIDE SEQUENCE [LARGE SCALE GENOMIC DNA]</scope>
    <source>
        <strain evidence="1">Wuqing</strain>
    </source>
</reference>
<gene>
    <name evidence="1" type="ORF">RF11_02038</name>
</gene>
<dbReference type="EMBL" id="JWZT01002990">
    <property type="protein sequence ID" value="KII68035.1"/>
    <property type="molecule type" value="Genomic_DNA"/>
</dbReference>
<sequence length="258" mass="30398">MYAVKNHERHLIRPPYPIILTNANEYIMSSLFASYEFALSLDRKRAFHGCRRNSITDLIIAARIVHEDAEYFTGFYIYLNDKPNNNTKRIQDINYFCDWFVNFVDEEQEEHPRHDTPPLTKYHLKLRPKYIEVRGTLDLESDFHTAECSSNFQKCENILNNQTQNYDQVKNAKSLFSFDLHKDQLSQTFLHNANKDNIHSHQIKPPPFIIGGTSKPLIFCVRTSKDWQFDEVDVSEDSSDFDLCQKKCYLVVWCLELS</sequence>
<dbReference type="AlphaFoldDB" id="A0A0C2MV63"/>
<proteinExistence type="predicted"/>
<dbReference type="Proteomes" id="UP000031668">
    <property type="component" value="Unassembled WGS sequence"/>
</dbReference>
<organism evidence="1 2">
    <name type="scientific">Thelohanellus kitauei</name>
    <name type="common">Myxosporean</name>
    <dbReference type="NCBI Taxonomy" id="669202"/>
    <lineage>
        <taxon>Eukaryota</taxon>
        <taxon>Metazoa</taxon>
        <taxon>Cnidaria</taxon>
        <taxon>Myxozoa</taxon>
        <taxon>Myxosporea</taxon>
        <taxon>Bivalvulida</taxon>
        <taxon>Platysporina</taxon>
        <taxon>Myxobolidae</taxon>
        <taxon>Thelohanellus</taxon>
    </lineage>
</organism>
<comment type="caution">
    <text evidence="1">The sequence shown here is derived from an EMBL/GenBank/DDBJ whole genome shotgun (WGS) entry which is preliminary data.</text>
</comment>
<name>A0A0C2MV63_THEKT</name>